<reference evidence="5 6" key="1">
    <citation type="submission" date="2024-10" db="EMBL/GenBank/DDBJ databases">
        <title>Updated reference genomes for cyclostephanoid diatoms.</title>
        <authorList>
            <person name="Roberts W.R."/>
            <person name="Alverson A.J."/>
        </authorList>
    </citation>
    <scope>NUCLEOTIDE SEQUENCE [LARGE SCALE GENOMIC DNA]</scope>
    <source>
        <strain evidence="5 6">AJA232-27</strain>
    </source>
</reference>
<evidence type="ECO:0000256" key="1">
    <source>
        <dbReference type="ARBA" id="ARBA00004613"/>
    </source>
</evidence>
<accession>A0ABD3M057</accession>
<keyword evidence="3" id="KW-0732">Signal</keyword>
<name>A0ABD3M057_9STRA</name>
<dbReference type="EMBL" id="JALLBG020000273">
    <property type="protein sequence ID" value="KAL3757093.1"/>
    <property type="molecule type" value="Genomic_DNA"/>
</dbReference>
<evidence type="ECO:0000313" key="5">
    <source>
        <dbReference type="EMBL" id="KAL3757093.1"/>
    </source>
</evidence>
<organism evidence="5 6">
    <name type="scientific">Discostella pseudostelligera</name>
    <dbReference type="NCBI Taxonomy" id="259834"/>
    <lineage>
        <taxon>Eukaryota</taxon>
        <taxon>Sar</taxon>
        <taxon>Stramenopiles</taxon>
        <taxon>Ochrophyta</taxon>
        <taxon>Bacillariophyta</taxon>
        <taxon>Coscinodiscophyceae</taxon>
        <taxon>Thalassiosirophycidae</taxon>
        <taxon>Stephanodiscales</taxon>
        <taxon>Stephanodiscaceae</taxon>
        <taxon>Discostella</taxon>
    </lineage>
</organism>
<proteinExistence type="predicted"/>
<protein>
    <recommendedName>
        <fullName evidence="4">Carbohydrate-binding module family 96 domain-containing protein</fullName>
    </recommendedName>
</protein>
<keyword evidence="2" id="KW-0964">Secreted</keyword>
<evidence type="ECO:0000256" key="2">
    <source>
        <dbReference type="ARBA" id="ARBA00022525"/>
    </source>
</evidence>
<evidence type="ECO:0000256" key="3">
    <source>
        <dbReference type="ARBA" id="ARBA00022729"/>
    </source>
</evidence>
<dbReference type="AlphaFoldDB" id="A0ABD3M057"/>
<comment type="subcellular location">
    <subcellularLocation>
        <location evidence="1">Secreted</location>
    </subcellularLocation>
</comment>
<gene>
    <name evidence="5" type="ORF">ACHAWU_002932</name>
</gene>
<dbReference type="InterPro" id="IPR055372">
    <property type="entry name" value="CBM96"/>
</dbReference>
<dbReference type="Pfam" id="PF24517">
    <property type="entry name" value="CBM96"/>
    <property type="match status" value="1"/>
</dbReference>
<feature type="domain" description="Carbohydrate-binding module family 96" evidence="4">
    <location>
        <begin position="4"/>
        <end position="160"/>
    </location>
</feature>
<keyword evidence="6" id="KW-1185">Reference proteome</keyword>
<evidence type="ECO:0000259" key="4">
    <source>
        <dbReference type="Pfam" id="PF24517"/>
    </source>
</evidence>
<dbReference type="Proteomes" id="UP001530293">
    <property type="component" value="Unassembled WGS sequence"/>
</dbReference>
<dbReference type="GO" id="GO:0005576">
    <property type="term" value="C:extracellular region"/>
    <property type="evidence" value="ECO:0007669"/>
    <property type="project" value="UniProtKB-SubCell"/>
</dbReference>
<comment type="caution">
    <text evidence="5">The sequence shown here is derived from an EMBL/GenBank/DDBJ whole genome shotgun (WGS) entry which is preliminary data.</text>
</comment>
<sequence length="184" mass="20795">MVPVTQDAMLRGGENSDNQYGKDPFVALTGLERKAILEFDLGTVTELRPNVNYEYTLQMFVSYVAENDQRSVTASCTAPQENYQWDEFDISWNSFGEPTVNNIGWFTIYVDDMETLVSIPLGSLSNCTTDDNNKFILVLEIEDSDQEGDKFDFRSREYDEVFPGMVETPPVLIGVPSPNDDDTN</sequence>
<evidence type="ECO:0000313" key="6">
    <source>
        <dbReference type="Proteomes" id="UP001530293"/>
    </source>
</evidence>